<protein>
    <submittedName>
        <fullName evidence="1">Uncharacterized protein</fullName>
    </submittedName>
</protein>
<evidence type="ECO:0000313" key="1">
    <source>
        <dbReference type="EMBL" id="CAA6798552.1"/>
    </source>
</evidence>
<dbReference type="AlphaFoldDB" id="A0A6S6RZW8"/>
<proteinExistence type="predicted"/>
<gene>
    <name evidence="1" type="ORF">HELGO_WM27962</name>
</gene>
<accession>A0A6S6RZW8</accession>
<name>A0A6S6RZW8_9BACT</name>
<organism evidence="1">
    <name type="scientific">uncultured Sulfurovum sp</name>
    <dbReference type="NCBI Taxonomy" id="269237"/>
    <lineage>
        <taxon>Bacteria</taxon>
        <taxon>Pseudomonadati</taxon>
        <taxon>Campylobacterota</taxon>
        <taxon>Epsilonproteobacteria</taxon>
        <taxon>Campylobacterales</taxon>
        <taxon>Sulfurovaceae</taxon>
        <taxon>Sulfurovum</taxon>
        <taxon>environmental samples</taxon>
    </lineage>
</organism>
<reference evidence="1" key="1">
    <citation type="submission" date="2020-01" db="EMBL/GenBank/DDBJ databases">
        <authorList>
            <person name="Meier V. D."/>
            <person name="Meier V D."/>
        </authorList>
    </citation>
    <scope>NUCLEOTIDE SEQUENCE</scope>
    <source>
        <strain evidence="1">HLG_WM_MAG_03</strain>
    </source>
</reference>
<sequence>MAITYINSSTSSLLNQVRSKVSDLFLLLDAVAYNVKKNITIDIKRSTGGSTEYLYADSFEDDTPHHQFEIKIPTVTAIGKGRTPTVDSHENTFYTYEEEVVLAHELGHVVLSMIDISLAS</sequence>
<dbReference type="EMBL" id="CACVAR010000009">
    <property type="protein sequence ID" value="CAA6798552.1"/>
    <property type="molecule type" value="Genomic_DNA"/>
</dbReference>